<evidence type="ECO:0000313" key="2">
    <source>
        <dbReference type="EMBL" id="KAK5052528.1"/>
    </source>
</evidence>
<dbReference type="AlphaFoldDB" id="A0AAV9N9E3"/>
<dbReference type="EMBL" id="JAVRRD010000013">
    <property type="protein sequence ID" value="KAK5052528.1"/>
    <property type="molecule type" value="Genomic_DNA"/>
</dbReference>
<keyword evidence="1" id="KW-0472">Membrane</keyword>
<evidence type="ECO:0008006" key="4">
    <source>
        <dbReference type="Google" id="ProtNLM"/>
    </source>
</evidence>
<protein>
    <recommendedName>
        <fullName evidence="4">Mid2 domain-containing protein</fullName>
    </recommendedName>
</protein>
<dbReference type="GeneID" id="89970601"/>
<keyword evidence="1" id="KW-0812">Transmembrane</keyword>
<evidence type="ECO:0000313" key="3">
    <source>
        <dbReference type="Proteomes" id="UP001358417"/>
    </source>
</evidence>
<proteinExistence type="predicted"/>
<reference evidence="2 3" key="1">
    <citation type="submission" date="2023-08" db="EMBL/GenBank/DDBJ databases">
        <title>Black Yeasts Isolated from many extreme environments.</title>
        <authorList>
            <person name="Coleine C."/>
            <person name="Stajich J.E."/>
            <person name="Selbmann L."/>
        </authorList>
    </citation>
    <scope>NUCLEOTIDE SEQUENCE [LARGE SCALE GENOMIC DNA]</scope>
    <source>
        <strain evidence="2 3">CCFEE 5792</strain>
    </source>
</reference>
<keyword evidence="3" id="KW-1185">Reference proteome</keyword>
<feature type="transmembrane region" description="Helical" evidence="1">
    <location>
        <begin position="139"/>
        <end position="160"/>
    </location>
</feature>
<evidence type="ECO:0000256" key="1">
    <source>
        <dbReference type="SAM" id="Phobius"/>
    </source>
</evidence>
<organism evidence="2 3">
    <name type="scientific">Exophiala bonariae</name>
    <dbReference type="NCBI Taxonomy" id="1690606"/>
    <lineage>
        <taxon>Eukaryota</taxon>
        <taxon>Fungi</taxon>
        <taxon>Dikarya</taxon>
        <taxon>Ascomycota</taxon>
        <taxon>Pezizomycotina</taxon>
        <taxon>Eurotiomycetes</taxon>
        <taxon>Chaetothyriomycetidae</taxon>
        <taxon>Chaetothyriales</taxon>
        <taxon>Herpotrichiellaceae</taxon>
        <taxon>Exophiala</taxon>
    </lineage>
</organism>
<comment type="caution">
    <text evidence="2">The sequence shown here is derived from an EMBL/GenBank/DDBJ whole genome shotgun (WGS) entry which is preliminary data.</text>
</comment>
<sequence length="227" mass="24557">MSVSAQTIATQTTVVALTPTFISDVTTTTTAHLATTLFATQGQTLTITSPDDPQTSTTSTTFTTRYLPTTTTASATVTLTELDIYLQNTRGEIYSTWIIPFPVAATNRETPTPITYVVQPGNESDGGEVWDNWTARERAGLIVGVILAAVLIFGVVYWYFMRKNNVWLAHGWWPWMGQGAMAQAAPGPPAPPAMNMVQPTHVNGVLMSYGYGPGYSQPNGGFYGVQH</sequence>
<dbReference type="Proteomes" id="UP001358417">
    <property type="component" value="Unassembled WGS sequence"/>
</dbReference>
<name>A0AAV9N9E3_9EURO</name>
<dbReference type="RefSeq" id="XP_064706228.1">
    <property type="nucleotide sequence ID" value="XM_064846003.1"/>
</dbReference>
<gene>
    <name evidence="2" type="ORF">LTR84_002392</name>
</gene>
<keyword evidence="1" id="KW-1133">Transmembrane helix</keyword>
<accession>A0AAV9N9E3</accession>